<feature type="compositionally biased region" description="Low complexity" evidence="5">
    <location>
        <begin position="1757"/>
        <end position="1771"/>
    </location>
</feature>
<proteinExistence type="predicted"/>
<dbReference type="InterPro" id="IPR032821">
    <property type="entry name" value="PKS_assoc"/>
</dbReference>
<dbReference type="InterPro" id="IPR013968">
    <property type="entry name" value="PKS_KR"/>
</dbReference>
<dbReference type="PANTHER" id="PTHR43074:SF1">
    <property type="entry name" value="BETA-KETOACYL SYNTHASE FAMILY PROTEIN-RELATED"/>
    <property type="match status" value="1"/>
</dbReference>
<dbReference type="InterPro" id="IPR014031">
    <property type="entry name" value="Ketoacyl_synth_C"/>
</dbReference>
<reference evidence="9" key="1">
    <citation type="submission" date="2016-10" db="EMBL/GenBank/DDBJ databases">
        <authorList>
            <person name="Varghese N."/>
            <person name="Submissions S."/>
        </authorList>
    </citation>
    <scope>NUCLEOTIDE SEQUENCE [LARGE SCALE GENOMIC DNA]</scope>
    <source>
        <strain evidence="9">JCM 10271</strain>
    </source>
</reference>
<dbReference type="PROSITE" id="PS00606">
    <property type="entry name" value="KS3_1"/>
    <property type="match status" value="1"/>
</dbReference>
<evidence type="ECO:0000313" key="8">
    <source>
        <dbReference type="EMBL" id="SFQ20794.1"/>
    </source>
</evidence>
<dbReference type="SUPFAM" id="SSF52151">
    <property type="entry name" value="FabD/lysophospholipase-like"/>
    <property type="match status" value="1"/>
</dbReference>
<dbReference type="Pfam" id="PF00109">
    <property type="entry name" value="ketoacyl-synt"/>
    <property type="match status" value="1"/>
</dbReference>
<dbReference type="SUPFAM" id="SSF51735">
    <property type="entry name" value="NAD(P)-binding Rossmann-fold domains"/>
    <property type="match status" value="2"/>
</dbReference>
<dbReference type="RefSeq" id="WP_093009691.1">
    <property type="nucleotide sequence ID" value="NZ_FOXV01000002.1"/>
</dbReference>
<evidence type="ECO:0000256" key="1">
    <source>
        <dbReference type="ARBA" id="ARBA00022450"/>
    </source>
</evidence>
<evidence type="ECO:0000313" key="9">
    <source>
        <dbReference type="Proteomes" id="UP000243106"/>
    </source>
</evidence>
<dbReference type="SMART" id="SM00825">
    <property type="entry name" value="PKS_KS"/>
    <property type="match status" value="1"/>
</dbReference>
<dbReference type="Pfam" id="PF02801">
    <property type="entry name" value="Ketoacyl-synt_C"/>
    <property type="match status" value="1"/>
</dbReference>
<dbReference type="Pfam" id="PF14765">
    <property type="entry name" value="PS-DH"/>
    <property type="match status" value="1"/>
</dbReference>
<dbReference type="InterPro" id="IPR016036">
    <property type="entry name" value="Malonyl_transacylase_ACP-bd"/>
</dbReference>
<dbReference type="Gene3D" id="3.10.129.110">
    <property type="entry name" value="Polyketide synthase dehydratase"/>
    <property type="match status" value="1"/>
</dbReference>
<dbReference type="Gene3D" id="3.40.366.10">
    <property type="entry name" value="Malonyl-Coenzyme A Acyl Carrier Protein, domain 2"/>
    <property type="match status" value="1"/>
</dbReference>
<dbReference type="SUPFAM" id="SSF47336">
    <property type="entry name" value="ACP-like"/>
    <property type="match status" value="1"/>
</dbReference>
<feature type="region of interest" description="Disordered" evidence="5">
    <location>
        <begin position="1712"/>
        <end position="1785"/>
    </location>
</feature>
<dbReference type="InterPro" id="IPR013785">
    <property type="entry name" value="Aldolase_TIM"/>
</dbReference>
<name>A0A1I5WLX6_9RHOB</name>
<evidence type="ECO:0000256" key="4">
    <source>
        <dbReference type="PROSITE-ProRule" id="PRU01363"/>
    </source>
</evidence>
<dbReference type="SMART" id="SM00822">
    <property type="entry name" value="PKS_KR"/>
    <property type="match status" value="1"/>
</dbReference>
<organism evidence="8 9">
    <name type="scientific">Roseivivax halotolerans</name>
    <dbReference type="NCBI Taxonomy" id="93684"/>
    <lineage>
        <taxon>Bacteria</taxon>
        <taxon>Pseudomonadati</taxon>
        <taxon>Pseudomonadota</taxon>
        <taxon>Alphaproteobacteria</taxon>
        <taxon>Rhodobacterales</taxon>
        <taxon>Roseobacteraceae</taxon>
        <taxon>Roseivivax</taxon>
    </lineage>
</organism>
<dbReference type="PROSITE" id="PS52004">
    <property type="entry name" value="KS3_2"/>
    <property type="match status" value="1"/>
</dbReference>
<dbReference type="EMBL" id="FOXV01000002">
    <property type="protein sequence ID" value="SFQ20794.1"/>
    <property type="molecule type" value="Genomic_DNA"/>
</dbReference>
<dbReference type="InterPro" id="IPR001227">
    <property type="entry name" value="Ac_transferase_dom_sf"/>
</dbReference>
<feature type="region of interest" description="Disordered" evidence="5">
    <location>
        <begin position="1627"/>
        <end position="1670"/>
    </location>
</feature>
<keyword evidence="9" id="KW-1185">Reference proteome</keyword>
<dbReference type="SUPFAM" id="SSF51412">
    <property type="entry name" value="Inosine monophosphate dehydrogenase (IMPDH)"/>
    <property type="match status" value="1"/>
</dbReference>
<dbReference type="GO" id="GO:0006633">
    <property type="term" value="P:fatty acid biosynthetic process"/>
    <property type="evidence" value="ECO:0007669"/>
    <property type="project" value="InterPro"/>
</dbReference>
<keyword evidence="2" id="KW-0597">Phosphoprotein</keyword>
<dbReference type="SMART" id="SM00827">
    <property type="entry name" value="PKS_AT"/>
    <property type="match status" value="1"/>
</dbReference>
<dbReference type="Gene3D" id="1.10.1200.10">
    <property type="entry name" value="ACP-like"/>
    <property type="match status" value="1"/>
</dbReference>
<dbReference type="Gene3D" id="3.40.47.10">
    <property type="match status" value="1"/>
</dbReference>
<dbReference type="Proteomes" id="UP000243106">
    <property type="component" value="Unassembled WGS sequence"/>
</dbReference>
<dbReference type="InterPro" id="IPR036291">
    <property type="entry name" value="NAD(P)-bd_dom_sf"/>
</dbReference>
<dbReference type="InterPro" id="IPR049552">
    <property type="entry name" value="PKS_DH_N"/>
</dbReference>
<feature type="active site" description="Proton acceptor; for dehydratase activity" evidence="4">
    <location>
        <position position="2441"/>
    </location>
</feature>
<dbReference type="InterPro" id="IPR014043">
    <property type="entry name" value="Acyl_transferase_dom"/>
</dbReference>
<evidence type="ECO:0000259" key="6">
    <source>
        <dbReference type="PROSITE" id="PS52004"/>
    </source>
</evidence>
<feature type="active site" description="Proton donor; for dehydratase activity" evidence="4">
    <location>
        <position position="2616"/>
    </location>
</feature>
<evidence type="ECO:0000259" key="7">
    <source>
        <dbReference type="PROSITE" id="PS52019"/>
    </source>
</evidence>
<dbReference type="InterPro" id="IPR016035">
    <property type="entry name" value="Acyl_Trfase/lysoPLipase"/>
</dbReference>
<feature type="compositionally biased region" description="Pro residues" evidence="5">
    <location>
        <begin position="1746"/>
        <end position="1756"/>
    </location>
</feature>
<dbReference type="SUPFAM" id="SSF55048">
    <property type="entry name" value="Probable ACP-binding domain of malonyl-CoA ACP transacylase"/>
    <property type="match status" value="1"/>
</dbReference>
<dbReference type="SMART" id="SM00826">
    <property type="entry name" value="PKS_DH"/>
    <property type="match status" value="1"/>
</dbReference>
<keyword evidence="1" id="KW-0596">Phosphopantetheine</keyword>
<dbReference type="InterPro" id="IPR052568">
    <property type="entry name" value="PKS-FAS_Synthase"/>
</dbReference>
<dbReference type="CDD" id="cd08953">
    <property type="entry name" value="KR_2_SDR_x"/>
    <property type="match status" value="1"/>
</dbReference>
<dbReference type="InterPro" id="IPR014030">
    <property type="entry name" value="Ketoacyl_synth_N"/>
</dbReference>
<dbReference type="PANTHER" id="PTHR43074">
    <property type="entry name" value="OMEGA-3 POLYUNSATURATED FATTY ACID SYNTHASE PFAB-RELATED"/>
    <property type="match status" value="1"/>
</dbReference>
<feature type="region of interest" description="C-terminal hotdog fold" evidence="4">
    <location>
        <begin position="2557"/>
        <end position="2697"/>
    </location>
</feature>
<evidence type="ECO:0000256" key="3">
    <source>
        <dbReference type="ARBA" id="ARBA00022679"/>
    </source>
</evidence>
<accession>A0A1I5WLX6</accession>
<protein>
    <submittedName>
        <fullName evidence="8">Polyketide-type polyunsaturated fatty acid synthase PfaA</fullName>
    </submittedName>
</protein>
<dbReference type="InterPro" id="IPR057326">
    <property type="entry name" value="KR_dom"/>
</dbReference>
<evidence type="ECO:0000256" key="2">
    <source>
        <dbReference type="ARBA" id="ARBA00022553"/>
    </source>
</evidence>
<dbReference type="InterPro" id="IPR049551">
    <property type="entry name" value="PKS_DH_C"/>
</dbReference>
<feature type="domain" description="Ketosynthase family 3 (KS3)" evidence="6">
    <location>
        <begin position="683"/>
        <end position="1128"/>
    </location>
</feature>
<dbReference type="InterPro" id="IPR036736">
    <property type="entry name" value="ACP-like_sf"/>
</dbReference>
<evidence type="ECO:0000256" key="5">
    <source>
        <dbReference type="SAM" id="MobiDB-lite"/>
    </source>
</evidence>
<dbReference type="Pfam" id="PF16197">
    <property type="entry name" value="KAsynt_C_assoc"/>
    <property type="match status" value="1"/>
</dbReference>
<dbReference type="InterPro" id="IPR016039">
    <property type="entry name" value="Thiolase-like"/>
</dbReference>
<dbReference type="InterPro" id="IPR042104">
    <property type="entry name" value="PKS_dehydratase_sf"/>
</dbReference>
<dbReference type="GO" id="GO:0004315">
    <property type="term" value="F:3-oxoacyl-[acyl-carrier-protein] synthase activity"/>
    <property type="evidence" value="ECO:0007669"/>
    <property type="project" value="InterPro"/>
</dbReference>
<dbReference type="STRING" id="93684.SAMN05421853_102438"/>
<dbReference type="Gene3D" id="3.40.50.720">
    <property type="entry name" value="NAD(P)-binding Rossmann-like Domain"/>
    <property type="match status" value="1"/>
</dbReference>
<dbReference type="InterPro" id="IPR020807">
    <property type="entry name" value="PKS_DH"/>
</dbReference>
<dbReference type="SUPFAM" id="SSF53901">
    <property type="entry name" value="Thiolase-like"/>
    <property type="match status" value="1"/>
</dbReference>
<feature type="domain" description="PKS/mFAS DH" evidence="7">
    <location>
        <begin position="2408"/>
        <end position="2697"/>
    </location>
</feature>
<keyword evidence="3" id="KW-0808">Transferase</keyword>
<dbReference type="PROSITE" id="PS52019">
    <property type="entry name" value="PKS_MFAS_DH"/>
    <property type="match status" value="1"/>
</dbReference>
<dbReference type="Pfam" id="PF21089">
    <property type="entry name" value="PKS_DH_N"/>
    <property type="match status" value="1"/>
</dbReference>
<dbReference type="Pfam" id="PF08659">
    <property type="entry name" value="KR"/>
    <property type="match status" value="1"/>
</dbReference>
<dbReference type="InterPro" id="IPR020841">
    <property type="entry name" value="PKS_Beta-ketoAc_synthase_dom"/>
</dbReference>
<dbReference type="Pfam" id="PF00698">
    <property type="entry name" value="Acyl_transf_1"/>
    <property type="match status" value="1"/>
</dbReference>
<dbReference type="InterPro" id="IPR018201">
    <property type="entry name" value="Ketoacyl_synth_AS"/>
</dbReference>
<sequence length="2718" mass="283413">MDQDFGILVLTPAGTGDPSLAIAAQRAGRIGVFNAELPLPEGALEAGLSRLSQTAPAGWAVEVADAALASELVGTYREAGLGTVILPASVAFASKPQVEAMRVAGIHVMLEATTWDDRLSGPFAADGVILKGHEAGGRVGEATSFILLQKARAAGLSQVFVRGGIGLHSAGAVRAGGAAGVVLDDQCLMLRESALADRVAPILARMTGGETVLIEGQCGLRWCGIEAPGRNAAASLRAHIAGAVAEAQNALADGAFGWNITGGDLAPMGQAAAFAPDLARRYGSVGRLCAALEKLSAEAVARAADTDILGAGTPLAADHRTEFPIVQGPMTRVSDVAPFAQSVAEGGALPMVALALMRPAQADKLLADVAERLQGKSWGVGLLGFAPSQLVKDQVEVALKHGPSFALIAGGRPDQAVALEADGIPSYLHVPSPRLLSMFLDQGARRFVFEGRECGGHVGPMSSLVLWDNMVRTILEEVDDAKTASEISVLFAGGIHDAASAAIVGAFAAPLAAKGIKVGVLVGTAYLFTEEAVRDGAIADTFQNTLLTCTETVTLETGAGHASRAALTPFAQEFAAKRRALEAQGVGAEDMREELESLTLGRLRIASKATERQGDDLLTVPVERQLQEGMYMIGQVAQLRDALTDIRGLHTGICEDGGALLREIAAQAEKPEVTPADVRAPEPADIAIVGMSALLPGARNLREYWENLLDGRSAISEIPSHRWDWRIYFDPDQNAPDKIYSKWGGFLEDMPFDPMRYGIPPRAVKALDPLQLMTLEVARRCLDDAGLTGEAGIKGPRLKTSVILGASGGAGDVGAQYAVRSEMPRFLGKIDGDAASYLPEWTEDSFAGILLNVAAGRTANRLDFGGVNYTIDAACASSLAAVYQGVLELETGRSDMVLAGGIDTVQGPFGYLCFSKTRALSPRGRCASFEADADGIVISEGLAMIAMKRLADAERDGDRIYSVIKGVGGSSDGKAKSMTAPHPDGQIRALRRAYEMAGYGPETVGLFEAHGTGTVVGDTAEMETVTRLLTEAGAAPRSAAIGSVKTQIGHTKAAAGISGLIKASLSLHHSVLPPHGRQGAPNAKLTDESLPLYLVDRPRPWLDNGEPRRAGVSAFGFGGTNFHVTLEEHDAKRAIPALMPPARSRWPHELLVWRGASAKAVASQIRTQLDRLGQGWTPELADLALSLWEAAPKKGLTTTLVISDVADLSARLVALLKALEDGGPLPAGASWSDSPRLGSGGKLALIFPGQGSQYPDMFADLAMMLPEMAASLAAADAALGEPLSRAILPEAAYDAEARQEAAKTLTRTDMAQPALGAVEAGLWDVFRNLGLAPDMAAGHSYGEFVALHAAGAIARDDLFRVSRARGRFMVEAGDGADLGTMAAVRAPRERIEALIAGMDDICVANHNAPEQSILSGTRAAIEAAGAKAETEGLSFRVLPVGAAFHSPIVAPAEKRLAGFLNKMPVAAPAFPVYANTTAEPYEADAKAVRRTLARQLARPVEFMSEVQAMHRDGARVFLSLGPKGSHAGMVRQCLQGEDVLAISVDDEEGGLAGFLGALGQLLSQGATLDLARLFSGRGAQSIALKGPVERIEEPGRNIWMLNGSGARPAGSPPLPVLTLEDIEARGAKPATDPSRPAHLPATATITEVVSPGPRKETRMDQSPQDLSRSEAVYPETYYDTPSETIMAGFQATMACFLETQERVMLASLGAQAPAARSARPVQRFAPTSRPAMQRPAIAAHAAAPAPVAPAPAPAAQPEPQAAAAAPKADAPAPAPQPAAAPAASSAGLDKAGMTALLLEIVEDRTGYPSDMLGLDQGIEADLGIDSIKRLEIVGALVKALPEGQAKAAAPIGETLNAQKTLGAIVETLATHLEKEGAPVPFDPAGAENADHVDMARPPRFVFEAEAQPGPVTGPLRKGTYLLTEDSRGVAKRLAERIAAAGGTPEIVPAEVPAQTGTPLAGLVHLAALDAIPVPLDAGLEAWRAALAASEKSAYALARDHADSLKTGRVLFASALSGMFGRDGTAGLTLAGGSTGLAKSLREEWPEARTRAVDLDPGLDADKMADILFAELSAHEGRIEVGYPGGTRTIFRSVAREVTELAPRDLPQGALILATGGARGITAEILRPFARAGARLVLVGRSDLPGDEPADLAAIRDAGALRKHLAAEAKAQGEAVTPVLIERRLGAIQRDREIRANLADLAALGAAEVSYRACDMADPDAVRALLSDIGPVHGVIHGAGVIEDKLIQDKTPESWDRVVETKVMGALALAAGLDAAPPAFFALFASVAGRYGNSGQTDYATANEVLNRIACALDHRWANSRAVAINWGPWDATKFGAGMVSDAVRAKFEAQGVTLVPASGGAEAFFDEILRAPDGVAEVTLGAGPWEKHESDRAGGEPVAAAPVAPSAFPLLPDPTPVPAPKGGTAIARHLSVASDPWLDAHRIGGTAVLPLACAAEICAEAAAAIWPDWRVAGLSDLRALNGLRLDDDGRRDLLVVGNSAEHGDPTGFSARVDLKAAEPPHRGHYRASALLRPKTDAAMLDGIEDLALEVLMTRPAASPVSARAAYRDMLFHGSEYQRVKDLTGLDESGVSARIAPSPADAFGAGPGWTVDPGLLDAVAQLAWVWSVVTRDAPALPNAIGRLVPLSGGEPARMVLKMRTDVAAPQVLFDAVVVDADDRPVFVCEAFECTSDAGLARFAGFKGEILSDVTGAPRAEAAE</sequence>
<feature type="region of interest" description="N-terminal hotdog fold" evidence="4">
    <location>
        <begin position="2408"/>
        <end position="2538"/>
    </location>
</feature>
<dbReference type="CDD" id="cd00833">
    <property type="entry name" value="PKS"/>
    <property type="match status" value="1"/>
</dbReference>
<feature type="compositionally biased region" description="Low complexity" evidence="5">
    <location>
        <begin position="1730"/>
        <end position="1745"/>
    </location>
</feature>
<dbReference type="InterPro" id="IPR049900">
    <property type="entry name" value="PKS_mFAS_DH"/>
</dbReference>
<gene>
    <name evidence="8" type="ORF">SAMN05421853_102438</name>
</gene>
<dbReference type="Gene3D" id="3.20.20.70">
    <property type="entry name" value="Aldolase class I"/>
    <property type="match status" value="2"/>
</dbReference>